<dbReference type="AlphaFoldDB" id="A0AA88LQT0"/>
<protein>
    <submittedName>
        <fullName evidence="2">Uncharacterized protein</fullName>
    </submittedName>
</protein>
<accession>A0AA88LQT0</accession>
<dbReference type="Proteomes" id="UP001187415">
    <property type="component" value="Unassembled WGS sequence"/>
</dbReference>
<evidence type="ECO:0000313" key="3">
    <source>
        <dbReference type="Proteomes" id="UP001187415"/>
    </source>
</evidence>
<feature type="compositionally biased region" description="Polar residues" evidence="1">
    <location>
        <begin position="125"/>
        <end position="134"/>
    </location>
</feature>
<evidence type="ECO:0000313" key="2">
    <source>
        <dbReference type="EMBL" id="KAK2820161.1"/>
    </source>
</evidence>
<feature type="compositionally biased region" description="Basic and acidic residues" evidence="1">
    <location>
        <begin position="34"/>
        <end position="52"/>
    </location>
</feature>
<sequence length="216" mass="24280">MNSQNSSAPAKFLPGSCELEQMDASFCPAVPEGPVDHLTELPEPSPRIHDLFSPRSNPEDFALLEGLMLESFFGNSVGTESLQMEKQKLNEELFFSLLPDSLPTPHKSSQDGTDKTRQTAEDKSTSTSLRNSSAELREPSPWIRGLFGPRSNPEGFSLSDELMLERYFDEFNANDYTKMEEKEVTEDMSFSLLPNFPSMLRKSSQHDTGSFQLHFT</sequence>
<feature type="region of interest" description="Disordered" evidence="1">
    <location>
        <begin position="28"/>
        <end position="53"/>
    </location>
</feature>
<organism evidence="2 3">
    <name type="scientific">Channa striata</name>
    <name type="common">Snakehead murrel</name>
    <name type="synonym">Ophicephalus striatus</name>
    <dbReference type="NCBI Taxonomy" id="64152"/>
    <lineage>
        <taxon>Eukaryota</taxon>
        <taxon>Metazoa</taxon>
        <taxon>Chordata</taxon>
        <taxon>Craniata</taxon>
        <taxon>Vertebrata</taxon>
        <taxon>Euteleostomi</taxon>
        <taxon>Actinopterygii</taxon>
        <taxon>Neopterygii</taxon>
        <taxon>Teleostei</taxon>
        <taxon>Neoteleostei</taxon>
        <taxon>Acanthomorphata</taxon>
        <taxon>Anabantaria</taxon>
        <taxon>Anabantiformes</taxon>
        <taxon>Channoidei</taxon>
        <taxon>Channidae</taxon>
        <taxon>Channa</taxon>
    </lineage>
</organism>
<dbReference type="EMBL" id="JAUPFM010000019">
    <property type="protein sequence ID" value="KAK2820161.1"/>
    <property type="molecule type" value="Genomic_DNA"/>
</dbReference>
<reference evidence="2" key="1">
    <citation type="submission" date="2023-07" db="EMBL/GenBank/DDBJ databases">
        <title>Chromosome-level Genome Assembly of Striped Snakehead (Channa striata).</title>
        <authorList>
            <person name="Liu H."/>
        </authorList>
    </citation>
    <scope>NUCLEOTIDE SEQUENCE</scope>
    <source>
        <strain evidence="2">Gz</strain>
        <tissue evidence="2">Muscle</tissue>
    </source>
</reference>
<comment type="caution">
    <text evidence="2">The sequence shown here is derived from an EMBL/GenBank/DDBJ whole genome shotgun (WGS) entry which is preliminary data.</text>
</comment>
<feature type="region of interest" description="Disordered" evidence="1">
    <location>
        <begin position="100"/>
        <end position="137"/>
    </location>
</feature>
<feature type="compositionally biased region" description="Basic and acidic residues" evidence="1">
    <location>
        <begin position="108"/>
        <end position="124"/>
    </location>
</feature>
<name>A0AA88LQT0_CHASR</name>
<proteinExistence type="predicted"/>
<gene>
    <name evidence="2" type="ORF">Q5P01_023120</name>
</gene>
<evidence type="ECO:0000256" key="1">
    <source>
        <dbReference type="SAM" id="MobiDB-lite"/>
    </source>
</evidence>
<keyword evidence="3" id="KW-1185">Reference proteome</keyword>